<evidence type="ECO:0000313" key="8">
    <source>
        <dbReference type="Proteomes" id="UP000728032"/>
    </source>
</evidence>
<keyword evidence="2" id="KW-0963">Cytoplasm</keyword>
<proteinExistence type="predicted"/>
<dbReference type="SMART" id="SM00360">
    <property type="entry name" value="RRM"/>
    <property type="match status" value="3"/>
</dbReference>
<dbReference type="GO" id="GO:0003723">
    <property type="term" value="F:RNA binding"/>
    <property type="evidence" value="ECO:0007669"/>
    <property type="project" value="UniProtKB-UniRule"/>
</dbReference>
<dbReference type="GO" id="GO:0005737">
    <property type="term" value="C:cytoplasm"/>
    <property type="evidence" value="ECO:0007669"/>
    <property type="project" value="UniProtKB-SubCell"/>
</dbReference>
<sequence>MSSVSKEQKLLDLIEKSGYNIVQENGQRVFGPPPDWPQSRPPPQKGCEVFVGKIPRDCYEDELVPLLTQIGPIYQLRLMMDFSGTNRGYAFATYTNQTDANKAIKELNNCQIRANKRIGVVKSLDNCRLFIGNIPLNRTRMDVIEELSKETEGVVNAIVYNNYNKLDKQYRNRGFAFVEYKTHRDAAMARRKLLPGKIKLFDCEISVDWAVPEPNLDDEIMSKVEVLFVRHLSADCTEDMIKNIFALKSPPKINVQKVKKLKNYAFVHYFNREDAELALQTLSKSDLRSTGLTDEGQHLEITWAKPPNLVNNFQRRKKRFFGSGNCGGDGIGINVKTNPFSPHNGQLMSSGMSPQFEYNNNSSKHLTPNFYSSLMSGDSNNWNNVRNSPTVLMPGLRHNSRNNGTANGNTTPVWYSFENQYPWLPIPVVRSPQTIGVFRSPQPYG</sequence>
<keyword evidence="8" id="KW-1185">Reference proteome</keyword>
<dbReference type="EMBL" id="OC922589">
    <property type="protein sequence ID" value="CAD7654293.1"/>
    <property type="molecule type" value="Genomic_DNA"/>
</dbReference>
<evidence type="ECO:0000256" key="4">
    <source>
        <dbReference type="ARBA" id="ARBA00022884"/>
    </source>
</evidence>
<feature type="domain" description="RRM" evidence="6">
    <location>
        <begin position="47"/>
        <end position="125"/>
    </location>
</feature>
<dbReference type="FunFam" id="3.30.70.330:FF:000022">
    <property type="entry name" value="APOBEC1 complementation factor isoform X1"/>
    <property type="match status" value="1"/>
</dbReference>
<feature type="non-terminal residue" evidence="7">
    <location>
        <position position="445"/>
    </location>
</feature>
<dbReference type="OrthoDB" id="3800936at2759"/>
<name>A0A7R9M6C3_9ACAR</name>
<organism evidence="7">
    <name type="scientific">Oppiella nova</name>
    <dbReference type="NCBI Taxonomy" id="334625"/>
    <lineage>
        <taxon>Eukaryota</taxon>
        <taxon>Metazoa</taxon>
        <taxon>Ecdysozoa</taxon>
        <taxon>Arthropoda</taxon>
        <taxon>Chelicerata</taxon>
        <taxon>Arachnida</taxon>
        <taxon>Acari</taxon>
        <taxon>Acariformes</taxon>
        <taxon>Sarcoptiformes</taxon>
        <taxon>Oribatida</taxon>
        <taxon>Brachypylina</taxon>
        <taxon>Oppioidea</taxon>
        <taxon>Oppiidae</taxon>
        <taxon>Oppiella</taxon>
    </lineage>
</organism>
<accession>A0A7R9M6C3</accession>
<dbReference type="PROSITE" id="PS50102">
    <property type="entry name" value="RRM"/>
    <property type="match status" value="3"/>
</dbReference>
<dbReference type="InterPro" id="IPR000504">
    <property type="entry name" value="RRM_dom"/>
</dbReference>
<evidence type="ECO:0000313" key="7">
    <source>
        <dbReference type="EMBL" id="CAD7654293.1"/>
    </source>
</evidence>
<evidence type="ECO:0000259" key="6">
    <source>
        <dbReference type="PROSITE" id="PS50102"/>
    </source>
</evidence>
<gene>
    <name evidence="7" type="ORF">ONB1V03_LOCUS10940</name>
</gene>
<dbReference type="InterPro" id="IPR035979">
    <property type="entry name" value="RBD_domain_sf"/>
</dbReference>
<dbReference type="SUPFAM" id="SSF54928">
    <property type="entry name" value="RNA-binding domain, RBD"/>
    <property type="match status" value="2"/>
</dbReference>
<dbReference type="Gene3D" id="3.30.70.330">
    <property type="match status" value="3"/>
</dbReference>
<comment type="subcellular location">
    <subcellularLocation>
        <location evidence="1">Cytoplasm</location>
    </subcellularLocation>
</comment>
<keyword evidence="3" id="KW-0677">Repeat</keyword>
<dbReference type="InterPro" id="IPR006535">
    <property type="entry name" value="HnRNP_R/Q_splicing_fac"/>
</dbReference>
<feature type="domain" description="RRM" evidence="6">
    <location>
        <begin position="127"/>
        <end position="212"/>
    </location>
</feature>
<protein>
    <recommendedName>
        <fullName evidence="6">RRM domain-containing protein</fullName>
    </recommendedName>
</protein>
<dbReference type="NCBIfam" id="TIGR01648">
    <property type="entry name" value="hnRNP-R-Q"/>
    <property type="match status" value="1"/>
</dbReference>
<dbReference type="AlphaFoldDB" id="A0A7R9M6C3"/>
<dbReference type="EMBL" id="CAJPVJ010007764">
    <property type="protein sequence ID" value="CAG2171480.1"/>
    <property type="molecule type" value="Genomic_DNA"/>
</dbReference>
<reference evidence="7" key="1">
    <citation type="submission" date="2020-11" db="EMBL/GenBank/DDBJ databases">
        <authorList>
            <person name="Tran Van P."/>
        </authorList>
    </citation>
    <scope>NUCLEOTIDE SEQUENCE</scope>
</reference>
<evidence type="ECO:0000256" key="5">
    <source>
        <dbReference type="PROSITE-ProRule" id="PRU00176"/>
    </source>
</evidence>
<keyword evidence="4 5" id="KW-0694">RNA-binding</keyword>
<dbReference type="Proteomes" id="UP000728032">
    <property type="component" value="Unassembled WGS sequence"/>
</dbReference>
<evidence type="ECO:0000256" key="3">
    <source>
        <dbReference type="ARBA" id="ARBA00022737"/>
    </source>
</evidence>
<dbReference type="Pfam" id="PF00076">
    <property type="entry name" value="RRM_1"/>
    <property type="match status" value="3"/>
</dbReference>
<dbReference type="CDD" id="cd12249">
    <property type="entry name" value="RRM1_hnRNPR_like"/>
    <property type="match status" value="1"/>
</dbReference>
<feature type="domain" description="RRM" evidence="6">
    <location>
        <begin position="225"/>
        <end position="306"/>
    </location>
</feature>
<dbReference type="InterPro" id="IPR012677">
    <property type="entry name" value="Nucleotide-bd_a/b_plait_sf"/>
</dbReference>
<evidence type="ECO:0000256" key="2">
    <source>
        <dbReference type="ARBA" id="ARBA00022490"/>
    </source>
</evidence>
<dbReference type="PANTHER" id="PTHR21245">
    <property type="entry name" value="HETEROGENEOUS NUCLEAR RIBONUCLEOPROTEIN"/>
    <property type="match status" value="1"/>
</dbReference>
<evidence type="ECO:0000256" key="1">
    <source>
        <dbReference type="ARBA" id="ARBA00004496"/>
    </source>
</evidence>